<feature type="domain" description="SGS" evidence="11">
    <location>
        <begin position="150"/>
        <end position="228"/>
    </location>
</feature>
<evidence type="ECO:0000256" key="2">
    <source>
        <dbReference type="ARBA" id="ARBA00004496"/>
    </source>
</evidence>
<dbReference type="GO" id="GO:0007507">
    <property type="term" value="P:heart development"/>
    <property type="evidence" value="ECO:0007669"/>
    <property type="project" value="TreeGrafter"/>
</dbReference>
<dbReference type="OrthoDB" id="164025at2759"/>
<keyword evidence="7" id="KW-0007">Acetylation</keyword>
<evidence type="ECO:0000256" key="1">
    <source>
        <dbReference type="ARBA" id="ARBA00004123"/>
    </source>
</evidence>
<evidence type="ECO:0000256" key="8">
    <source>
        <dbReference type="ARBA" id="ARBA00023242"/>
    </source>
</evidence>
<organism evidence="13 14">
    <name type="scientific">Eleutherodactylus coqui</name>
    <name type="common">Puerto Rican coqui</name>
    <dbReference type="NCBI Taxonomy" id="57060"/>
    <lineage>
        <taxon>Eukaryota</taxon>
        <taxon>Metazoa</taxon>
        <taxon>Chordata</taxon>
        <taxon>Craniata</taxon>
        <taxon>Vertebrata</taxon>
        <taxon>Euteleostomi</taxon>
        <taxon>Amphibia</taxon>
        <taxon>Batrachia</taxon>
        <taxon>Anura</taxon>
        <taxon>Neobatrachia</taxon>
        <taxon>Hyloidea</taxon>
        <taxon>Eleutherodactylidae</taxon>
        <taxon>Eleutherodactylinae</taxon>
        <taxon>Eleutherodactylus</taxon>
        <taxon>Eleutherodactylus</taxon>
    </lineage>
</organism>
<proteinExistence type="predicted"/>
<dbReference type="GO" id="GO:0005634">
    <property type="term" value="C:nucleus"/>
    <property type="evidence" value="ECO:0007669"/>
    <property type="project" value="UniProtKB-SubCell"/>
</dbReference>
<comment type="subcellular location">
    <subcellularLocation>
        <location evidence="2">Cytoplasm</location>
    </subcellularLocation>
    <subcellularLocation>
        <location evidence="1">Nucleus</location>
    </subcellularLocation>
</comment>
<gene>
    <name evidence="13" type="ORF">GDO78_009139</name>
</gene>
<reference evidence="13" key="1">
    <citation type="thesis" date="2020" institute="ProQuest LLC" country="789 East Eisenhower Parkway, Ann Arbor, MI, USA">
        <title>Comparative Genomics and Chromosome Evolution.</title>
        <authorList>
            <person name="Mudd A.B."/>
        </authorList>
    </citation>
    <scope>NUCLEOTIDE SEQUENCE</scope>
    <source>
        <strain evidence="13">HN-11 Male</strain>
        <tissue evidence="13">Kidney and liver</tissue>
    </source>
</reference>
<comment type="caution">
    <text evidence="13">The sequence shown here is derived from an EMBL/GenBank/DDBJ whole genome shotgun (WGS) entry which is preliminary data.</text>
</comment>
<comment type="function">
    <text evidence="9">May be involved in calcium-dependent ubiquitination and subsequent proteasomal degradation of target proteins. Probably serves as a molecular bridge in ubiquitin E3 complexes. Participates in the ubiquitin-mediated degradation of beta-catenin (CTNNB1).</text>
</comment>
<evidence type="ECO:0000256" key="5">
    <source>
        <dbReference type="ARBA" id="ARBA00022553"/>
    </source>
</evidence>
<dbReference type="InterPro" id="IPR007052">
    <property type="entry name" value="CS_dom"/>
</dbReference>
<dbReference type="Pfam" id="PF09032">
    <property type="entry name" value="Siah-Interact_N"/>
    <property type="match status" value="1"/>
</dbReference>
<dbReference type="GO" id="GO:0015631">
    <property type="term" value="F:tubulin binding"/>
    <property type="evidence" value="ECO:0007669"/>
    <property type="project" value="InterPro"/>
</dbReference>
<dbReference type="InterPro" id="IPR037893">
    <property type="entry name" value="CS_CacyBP"/>
</dbReference>
<dbReference type="PROSITE" id="PS51048">
    <property type="entry name" value="SGS"/>
    <property type="match status" value="1"/>
</dbReference>
<evidence type="ECO:0000256" key="4">
    <source>
        <dbReference type="ARBA" id="ARBA00022490"/>
    </source>
</evidence>
<dbReference type="EMBL" id="WNTK01000005">
    <property type="protein sequence ID" value="KAG9483042.1"/>
    <property type="molecule type" value="Genomic_DNA"/>
</dbReference>
<feature type="region of interest" description="Disordered" evidence="10">
    <location>
        <begin position="169"/>
        <end position="190"/>
    </location>
</feature>
<dbReference type="Gene3D" id="4.10.860.10">
    <property type="entry name" value="UVR domain"/>
    <property type="match status" value="1"/>
</dbReference>
<dbReference type="Proteomes" id="UP000770717">
    <property type="component" value="Unassembled WGS sequence"/>
</dbReference>
<name>A0A8J6F7K2_ELECQ</name>
<sequence>MDCALLELQKDLEEVKQLLEKAGRKRVRDVLFVEQRKLETEISNRQQQQAGESMDVQKPSAIVPPMASTYTVKISNYGWDQSDKFVKIYITLKGVQNVPADNVQVQFTERSFELFVKDLNGKNHAMTVNNLLKPISPDNSSRKVKTDTVLIMLKKRSESKWDYLTQVEKQTKEKDKPAMETDADGDPNAGLMNVLKKIYDEGDDEMKRTLNKAWAESREKQYKGEMDF</sequence>
<dbReference type="Pfam" id="PF04969">
    <property type="entry name" value="CS"/>
    <property type="match status" value="1"/>
</dbReference>
<feature type="domain" description="CS" evidence="12">
    <location>
        <begin position="72"/>
        <end position="165"/>
    </location>
</feature>
<feature type="compositionally biased region" description="Basic and acidic residues" evidence="10">
    <location>
        <begin position="169"/>
        <end position="179"/>
    </location>
</feature>
<dbReference type="InterPro" id="IPR015120">
    <property type="entry name" value="Siah-Interact_N"/>
</dbReference>
<dbReference type="InterPro" id="IPR037201">
    <property type="entry name" value="CacyBP_N"/>
</dbReference>
<keyword evidence="14" id="KW-1185">Reference proteome</keyword>
<accession>A0A8J6F7K2</accession>
<keyword evidence="5" id="KW-0597">Phosphoprotein</keyword>
<dbReference type="AlphaFoldDB" id="A0A8J6F7K2"/>
<dbReference type="FunFam" id="2.60.40.790:FF:000006">
    <property type="entry name" value="calcyclin-binding protein-like"/>
    <property type="match status" value="1"/>
</dbReference>
<evidence type="ECO:0000256" key="6">
    <source>
        <dbReference type="ARBA" id="ARBA00022786"/>
    </source>
</evidence>
<keyword evidence="6" id="KW-0833">Ubl conjugation pathway</keyword>
<dbReference type="PROSITE" id="PS51203">
    <property type="entry name" value="CS"/>
    <property type="match status" value="1"/>
</dbReference>
<evidence type="ECO:0000256" key="7">
    <source>
        <dbReference type="ARBA" id="ARBA00022990"/>
    </source>
</evidence>
<dbReference type="FunFam" id="4.10.860.10:FF:000006">
    <property type="entry name" value="calcyclin-binding protein-like"/>
    <property type="match status" value="1"/>
</dbReference>
<dbReference type="InterPro" id="IPR007699">
    <property type="entry name" value="SGS_dom"/>
</dbReference>
<protein>
    <recommendedName>
        <fullName evidence="3">Calcyclin-binding protein</fullName>
    </recommendedName>
</protein>
<evidence type="ECO:0000259" key="12">
    <source>
        <dbReference type="PROSITE" id="PS51203"/>
    </source>
</evidence>
<evidence type="ECO:0000256" key="10">
    <source>
        <dbReference type="SAM" id="MobiDB-lite"/>
    </source>
</evidence>
<dbReference type="GO" id="GO:0031625">
    <property type="term" value="F:ubiquitin protein ligase binding"/>
    <property type="evidence" value="ECO:0007669"/>
    <property type="project" value="InterPro"/>
</dbReference>
<dbReference type="SUPFAM" id="SSF140106">
    <property type="entry name" value="Calcyclin-binding protein-like"/>
    <property type="match status" value="1"/>
</dbReference>
<evidence type="ECO:0000256" key="9">
    <source>
        <dbReference type="ARBA" id="ARBA00025145"/>
    </source>
</evidence>
<evidence type="ECO:0000259" key="11">
    <source>
        <dbReference type="PROSITE" id="PS51048"/>
    </source>
</evidence>
<dbReference type="InterPro" id="IPR052289">
    <property type="entry name" value="Calcyclin-binding_UBL-bridge"/>
</dbReference>
<dbReference type="GO" id="GO:0044548">
    <property type="term" value="F:S100 protein binding"/>
    <property type="evidence" value="ECO:0007669"/>
    <property type="project" value="InterPro"/>
</dbReference>
<keyword evidence="4" id="KW-0963">Cytoplasm</keyword>
<dbReference type="SUPFAM" id="SSF49764">
    <property type="entry name" value="HSP20-like chaperones"/>
    <property type="match status" value="1"/>
</dbReference>
<evidence type="ECO:0000256" key="3">
    <source>
        <dbReference type="ARBA" id="ARBA00015702"/>
    </source>
</evidence>
<evidence type="ECO:0000313" key="14">
    <source>
        <dbReference type="Proteomes" id="UP000770717"/>
    </source>
</evidence>
<dbReference type="PANTHER" id="PTHR13164:SF3">
    <property type="entry name" value="CALCYCLIN-BINDING PROTEIN"/>
    <property type="match status" value="1"/>
</dbReference>
<dbReference type="Gene3D" id="2.60.40.790">
    <property type="match status" value="1"/>
</dbReference>
<dbReference type="InterPro" id="IPR008978">
    <property type="entry name" value="HSP20-like_chaperone"/>
</dbReference>
<dbReference type="PANTHER" id="PTHR13164">
    <property type="entry name" value="CALICYLIN BINDING PROTEIN"/>
    <property type="match status" value="1"/>
</dbReference>
<evidence type="ECO:0000313" key="13">
    <source>
        <dbReference type="EMBL" id="KAG9483042.1"/>
    </source>
</evidence>
<dbReference type="GO" id="GO:0005737">
    <property type="term" value="C:cytoplasm"/>
    <property type="evidence" value="ECO:0007669"/>
    <property type="project" value="UniProtKB-SubCell"/>
</dbReference>
<keyword evidence="8" id="KW-0539">Nucleus</keyword>
<dbReference type="CDD" id="cd06468">
    <property type="entry name" value="p23_CacyBP"/>
    <property type="match status" value="1"/>
</dbReference>